<evidence type="ECO:0000313" key="4">
    <source>
        <dbReference type="Proteomes" id="UP000054485"/>
    </source>
</evidence>
<evidence type="ECO:0000313" key="3">
    <source>
        <dbReference type="EMBL" id="KIK48250.1"/>
    </source>
</evidence>
<organism evidence="3 4">
    <name type="scientific">Suillus luteus UH-Slu-Lm8-n1</name>
    <dbReference type="NCBI Taxonomy" id="930992"/>
    <lineage>
        <taxon>Eukaryota</taxon>
        <taxon>Fungi</taxon>
        <taxon>Dikarya</taxon>
        <taxon>Basidiomycota</taxon>
        <taxon>Agaricomycotina</taxon>
        <taxon>Agaricomycetes</taxon>
        <taxon>Agaricomycetidae</taxon>
        <taxon>Boletales</taxon>
        <taxon>Suillineae</taxon>
        <taxon>Suillaceae</taxon>
        <taxon>Suillus</taxon>
    </lineage>
</organism>
<proteinExistence type="predicted"/>
<dbReference type="HOGENOM" id="CLU_001613_7_3_1"/>
<reference evidence="3 4" key="1">
    <citation type="submission" date="2014-04" db="EMBL/GenBank/DDBJ databases">
        <authorList>
            <consortium name="DOE Joint Genome Institute"/>
            <person name="Kuo A."/>
            <person name="Ruytinx J."/>
            <person name="Rineau F."/>
            <person name="Colpaert J."/>
            <person name="Kohler A."/>
            <person name="Nagy L.G."/>
            <person name="Floudas D."/>
            <person name="Copeland A."/>
            <person name="Barry K.W."/>
            <person name="Cichocki N."/>
            <person name="Veneault-Fourrey C."/>
            <person name="LaButti K."/>
            <person name="Lindquist E.A."/>
            <person name="Lipzen A."/>
            <person name="Lundell T."/>
            <person name="Morin E."/>
            <person name="Murat C."/>
            <person name="Sun H."/>
            <person name="Tunlid A."/>
            <person name="Henrissat B."/>
            <person name="Grigoriev I.V."/>
            <person name="Hibbett D.S."/>
            <person name="Martin F."/>
            <person name="Nordberg H.P."/>
            <person name="Cantor M.N."/>
            <person name="Hua S.X."/>
        </authorList>
    </citation>
    <scope>NUCLEOTIDE SEQUENCE [LARGE SCALE GENOMIC DNA]</scope>
    <source>
        <strain evidence="3 4">UH-Slu-Lm8-n1</strain>
    </source>
</reference>
<reference evidence="4" key="2">
    <citation type="submission" date="2015-01" db="EMBL/GenBank/DDBJ databases">
        <title>Evolutionary Origins and Diversification of the Mycorrhizal Mutualists.</title>
        <authorList>
            <consortium name="DOE Joint Genome Institute"/>
            <consortium name="Mycorrhizal Genomics Consortium"/>
            <person name="Kohler A."/>
            <person name="Kuo A."/>
            <person name="Nagy L.G."/>
            <person name="Floudas D."/>
            <person name="Copeland A."/>
            <person name="Barry K.W."/>
            <person name="Cichocki N."/>
            <person name="Veneault-Fourrey C."/>
            <person name="LaButti K."/>
            <person name="Lindquist E.A."/>
            <person name="Lipzen A."/>
            <person name="Lundell T."/>
            <person name="Morin E."/>
            <person name="Murat C."/>
            <person name="Riley R."/>
            <person name="Ohm R."/>
            <person name="Sun H."/>
            <person name="Tunlid A."/>
            <person name="Henrissat B."/>
            <person name="Grigoriev I.V."/>
            <person name="Hibbett D.S."/>
            <person name="Martin F."/>
        </authorList>
    </citation>
    <scope>NUCLEOTIDE SEQUENCE [LARGE SCALE GENOMIC DNA]</scope>
    <source>
        <strain evidence="4">UH-Slu-Lm8-n1</strain>
    </source>
</reference>
<dbReference type="AlphaFoldDB" id="A0A0D0ADD2"/>
<sequence length="197" mass="22259">MLNEMRFGRLSQESIARFRSLSRPINDNDGLGATELFPRRDDVERSNNGRMSHLQTEQKDFVASDGGTITDLGQREKMLANFMAPKKLVLRVGAQVMLIKNMDEMLVNGSMGKILRFVDPALYGTDYDDVDGSGNAGKPKSERKKTATTKDMFMPVVEFSVPNRGRREALIMTETWKVELPSGEVQVSRTQVWCLFF</sequence>
<gene>
    <name evidence="3" type="ORF">CY34DRAFT_702975</name>
</gene>
<dbReference type="Proteomes" id="UP000054485">
    <property type="component" value="Unassembled WGS sequence"/>
</dbReference>
<feature type="domain" description="DNA helicase Pif1-like 2B" evidence="2">
    <location>
        <begin position="77"/>
        <end position="117"/>
    </location>
</feature>
<dbReference type="EMBL" id="KN835139">
    <property type="protein sequence ID" value="KIK48250.1"/>
    <property type="molecule type" value="Genomic_DNA"/>
</dbReference>
<evidence type="ECO:0000259" key="2">
    <source>
        <dbReference type="Pfam" id="PF21530"/>
    </source>
</evidence>
<dbReference type="InterPro" id="IPR049163">
    <property type="entry name" value="Pif1-like_2B_dom"/>
</dbReference>
<evidence type="ECO:0000256" key="1">
    <source>
        <dbReference type="SAM" id="MobiDB-lite"/>
    </source>
</evidence>
<dbReference type="OrthoDB" id="432234at2759"/>
<protein>
    <recommendedName>
        <fullName evidence="2">DNA helicase Pif1-like 2B domain-containing protein</fullName>
    </recommendedName>
</protein>
<dbReference type="STRING" id="930992.A0A0D0ADD2"/>
<keyword evidence="4" id="KW-1185">Reference proteome</keyword>
<name>A0A0D0ADD2_9AGAM</name>
<accession>A0A0D0ADD2</accession>
<feature type="region of interest" description="Disordered" evidence="1">
    <location>
        <begin position="128"/>
        <end position="147"/>
    </location>
</feature>
<dbReference type="InParanoid" id="A0A0D0ADD2"/>
<dbReference type="Pfam" id="PF21530">
    <property type="entry name" value="Pif1_2B_dom"/>
    <property type="match status" value="1"/>
</dbReference>